<reference evidence="1 2" key="1">
    <citation type="submission" date="2018-02" db="EMBL/GenBank/DDBJ databases">
        <title>The draft genome of Sphingobacterium gobiense H7.</title>
        <authorList>
            <person name="Li L."/>
            <person name="Liu L."/>
            <person name="Zhang X."/>
            <person name="Wang T."/>
            <person name="Liang L."/>
        </authorList>
    </citation>
    <scope>NUCLEOTIDE SEQUENCE [LARGE SCALE GENOMIC DNA]</scope>
    <source>
        <strain evidence="1 2">ACCC 05757</strain>
    </source>
</reference>
<accession>A0A2S9JRX4</accession>
<comment type="caution">
    <text evidence="1">The sequence shown here is derived from an EMBL/GenBank/DDBJ whole genome shotgun (WGS) entry which is preliminary data.</text>
</comment>
<dbReference type="Proteomes" id="UP000238642">
    <property type="component" value="Unassembled WGS sequence"/>
</dbReference>
<organism evidence="1 2">
    <name type="scientific">Sphingobacterium gobiense</name>
    <dbReference type="NCBI Taxonomy" id="1382456"/>
    <lineage>
        <taxon>Bacteria</taxon>
        <taxon>Pseudomonadati</taxon>
        <taxon>Bacteroidota</taxon>
        <taxon>Sphingobacteriia</taxon>
        <taxon>Sphingobacteriales</taxon>
        <taxon>Sphingobacteriaceae</taxon>
        <taxon>Sphingobacterium</taxon>
    </lineage>
</organism>
<evidence type="ECO:0000313" key="2">
    <source>
        <dbReference type="Proteomes" id="UP000238642"/>
    </source>
</evidence>
<dbReference type="EMBL" id="PVBS01000001">
    <property type="protein sequence ID" value="PRD56047.1"/>
    <property type="molecule type" value="Genomic_DNA"/>
</dbReference>
<keyword evidence="2" id="KW-1185">Reference proteome</keyword>
<name>A0A2S9JRX4_9SPHI</name>
<proteinExistence type="predicted"/>
<gene>
    <name evidence="1" type="ORF">C5749_01790</name>
</gene>
<sequence length="130" mass="14982">MKQLFDNAGVAHVQTSTIELPAAELATEVAYIRSDFKGWMRDKFDLHPNQEHQLEIMPDDFAQRLANAIADHYEQRVAVQFYKETRAEDDNKDLKDLILNGMDQVTYTLGSEPSVAVPELAIWIRYKRTI</sequence>
<evidence type="ECO:0000313" key="1">
    <source>
        <dbReference type="EMBL" id="PRD56047.1"/>
    </source>
</evidence>
<protein>
    <submittedName>
        <fullName evidence="1">Uncharacterized protein</fullName>
    </submittedName>
</protein>
<dbReference type="AlphaFoldDB" id="A0A2S9JRX4"/>